<reference evidence="1" key="1">
    <citation type="submission" date="2020-05" db="EMBL/GenBank/DDBJ databases">
        <title>Large-scale comparative analyses of tick genomes elucidate their genetic diversity and vector capacities.</title>
        <authorList>
            <person name="Jia N."/>
            <person name="Wang J."/>
            <person name="Shi W."/>
            <person name="Du L."/>
            <person name="Sun Y."/>
            <person name="Zhan W."/>
            <person name="Jiang J."/>
            <person name="Wang Q."/>
            <person name="Zhang B."/>
            <person name="Ji P."/>
            <person name="Sakyi L.B."/>
            <person name="Cui X."/>
            <person name="Yuan T."/>
            <person name="Jiang B."/>
            <person name="Yang W."/>
            <person name="Lam T.T.-Y."/>
            <person name="Chang Q."/>
            <person name="Ding S."/>
            <person name="Wang X."/>
            <person name="Zhu J."/>
            <person name="Ruan X."/>
            <person name="Zhao L."/>
            <person name="Wei J."/>
            <person name="Que T."/>
            <person name="Du C."/>
            <person name="Cheng J."/>
            <person name="Dai P."/>
            <person name="Han X."/>
            <person name="Huang E."/>
            <person name="Gao Y."/>
            <person name="Liu J."/>
            <person name="Shao H."/>
            <person name="Ye R."/>
            <person name="Li L."/>
            <person name="Wei W."/>
            <person name="Wang X."/>
            <person name="Wang C."/>
            <person name="Yang T."/>
            <person name="Huo Q."/>
            <person name="Li W."/>
            <person name="Guo W."/>
            <person name="Chen H."/>
            <person name="Zhou L."/>
            <person name="Ni X."/>
            <person name="Tian J."/>
            <person name="Zhou Y."/>
            <person name="Sheng Y."/>
            <person name="Liu T."/>
            <person name="Pan Y."/>
            <person name="Xia L."/>
            <person name="Li J."/>
            <person name="Zhao F."/>
            <person name="Cao W."/>
        </authorList>
    </citation>
    <scope>NUCLEOTIDE SEQUENCE</scope>
    <source>
        <strain evidence="1">Dsil-2018</strain>
    </source>
</reference>
<sequence>MSWLGSPCADLCGTFCAPGDGAGPCTLAEVVSRPFADVSATVASVVQALTPSPGFRQEHAREHGPVIVAFEGHRVPNFVRYGSVLLQCTLYRRQINICYACGRLGHHADVCSHPGDVICRCCGAPHPDQEHQRTPKCKLCGGAHLTADKACKERYHIPYVVRRQRRERARLTRDDDDCATASNAAADDSGRFGNRFRSRSGDRSGNRSMRGLRSRNRHRACSRGAPRGAPTGSASRGYSRSPSGSRSGSRPGTTGVPRQRSASHPAPSSASNVNKNKRGTLIWADIVRGRGNATSQVGSGSLPEHVTHTTSEIAFLKRENAMMKEMIHKLTATIAELKNDRSVGAATPATDNIANADTPRRS</sequence>
<keyword evidence="2" id="KW-1185">Reference proteome</keyword>
<comment type="caution">
    <text evidence="1">The sequence shown here is derived from an EMBL/GenBank/DDBJ whole genome shotgun (WGS) entry which is preliminary data.</text>
</comment>
<evidence type="ECO:0000313" key="2">
    <source>
        <dbReference type="Proteomes" id="UP000821865"/>
    </source>
</evidence>
<gene>
    <name evidence="1" type="ORF">HPB49_016185</name>
</gene>
<name>A0ACB8E183_DERSI</name>
<proteinExistence type="predicted"/>
<accession>A0ACB8E183</accession>
<dbReference type="EMBL" id="CM023470">
    <property type="protein sequence ID" value="KAH7980437.1"/>
    <property type="molecule type" value="Genomic_DNA"/>
</dbReference>
<protein>
    <submittedName>
        <fullName evidence="1">Uncharacterized protein</fullName>
    </submittedName>
</protein>
<organism evidence="1 2">
    <name type="scientific">Dermacentor silvarum</name>
    <name type="common">Tick</name>
    <dbReference type="NCBI Taxonomy" id="543639"/>
    <lineage>
        <taxon>Eukaryota</taxon>
        <taxon>Metazoa</taxon>
        <taxon>Ecdysozoa</taxon>
        <taxon>Arthropoda</taxon>
        <taxon>Chelicerata</taxon>
        <taxon>Arachnida</taxon>
        <taxon>Acari</taxon>
        <taxon>Parasitiformes</taxon>
        <taxon>Ixodida</taxon>
        <taxon>Ixodoidea</taxon>
        <taxon>Ixodidae</taxon>
        <taxon>Rhipicephalinae</taxon>
        <taxon>Dermacentor</taxon>
    </lineage>
</organism>
<dbReference type="Proteomes" id="UP000821865">
    <property type="component" value="Chromosome 1"/>
</dbReference>
<evidence type="ECO:0000313" key="1">
    <source>
        <dbReference type="EMBL" id="KAH7980437.1"/>
    </source>
</evidence>